<dbReference type="Proteomes" id="UP000434172">
    <property type="component" value="Unassembled WGS sequence"/>
</dbReference>
<protein>
    <submittedName>
        <fullName evidence="1">Uncharacterized protein</fullName>
    </submittedName>
</protein>
<dbReference type="EMBL" id="WOWK01000145">
    <property type="protein sequence ID" value="KAF0316868.1"/>
    <property type="molecule type" value="Genomic_DNA"/>
</dbReference>
<keyword evidence="2" id="KW-1185">Reference proteome</keyword>
<comment type="caution">
    <text evidence="1">The sequence shown here is derived from an EMBL/GenBank/DDBJ whole genome shotgun (WGS) entry which is preliminary data.</text>
</comment>
<evidence type="ECO:0000313" key="1">
    <source>
        <dbReference type="EMBL" id="KAF0316868.1"/>
    </source>
</evidence>
<sequence>GYLNIKRSVHYSPYNLLAIKRYIIEVLTILTLDTKAILAAKEKRK</sequence>
<accession>A0A8H3ZF65</accession>
<proteinExistence type="predicted"/>
<evidence type="ECO:0000313" key="2">
    <source>
        <dbReference type="Proteomes" id="UP000434172"/>
    </source>
</evidence>
<reference evidence="1 2" key="1">
    <citation type="submission" date="2019-12" db="EMBL/GenBank/DDBJ databases">
        <title>A genome sequence resource for the geographically widespread anthracnose pathogen Colletotrichum asianum.</title>
        <authorList>
            <person name="Meng Y."/>
        </authorList>
    </citation>
    <scope>NUCLEOTIDE SEQUENCE [LARGE SCALE GENOMIC DNA]</scope>
    <source>
        <strain evidence="1 2">ICMP 18580</strain>
    </source>
</reference>
<gene>
    <name evidence="1" type="ORF">GQ607_015912</name>
</gene>
<feature type="non-terminal residue" evidence="1">
    <location>
        <position position="1"/>
    </location>
</feature>
<organism evidence="1 2">
    <name type="scientific">Colletotrichum asianum</name>
    <dbReference type="NCBI Taxonomy" id="702518"/>
    <lineage>
        <taxon>Eukaryota</taxon>
        <taxon>Fungi</taxon>
        <taxon>Dikarya</taxon>
        <taxon>Ascomycota</taxon>
        <taxon>Pezizomycotina</taxon>
        <taxon>Sordariomycetes</taxon>
        <taxon>Hypocreomycetidae</taxon>
        <taxon>Glomerellales</taxon>
        <taxon>Glomerellaceae</taxon>
        <taxon>Colletotrichum</taxon>
        <taxon>Colletotrichum gloeosporioides species complex</taxon>
    </lineage>
</organism>
<name>A0A8H3ZF65_9PEZI</name>
<dbReference type="AlphaFoldDB" id="A0A8H3ZF65"/>